<protein>
    <recommendedName>
        <fullName evidence="3">Lipoprotein</fullName>
    </recommendedName>
</protein>
<sequence length="177" mass="20221">MKKSKVLTLVGILIIITVILATVGKSHSYEKKMHYNSTDEVIAELNSKPLAAFKDNRKIHGNIIYSDSFYECLSKRKRVTCPAIDYSKLNVRVNNEKNNEENKERIKAKYISLGRNINSFKETEKIEACSLTGTSEDLYDKSVNKIDMDVVFIDEGEGWVIDYFMINSQGNKNDPNK</sequence>
<dbReference type="Proteomes" id="UP000627781">
    <property type="component" value="Unassembled WGS sequence"/>
</dbReference>
<dbReference type="RefSeq" id="WP_143315370.1">
    <property type="nucleotide sequence ID" value="NZ_JACSRA010000023.1"/>
</dbReference>
<dbReference type="EMBL" id="JACSRA010000023">
    <property type="protein sequence ID" value="MBD7912413.1"/>
    <property type="molecule type" value="Genomic_DNA"/>
</dbReference>
<evidence type="ECO:0008006" key="3">
    <source>
        <dbReference type="Google" id="ProtNLM"/>
    </source>
</evidence>
<evidence type="ECO:0000313" key="1">
    <source>
        <dbReference type="EMBL" id="MBD7912413.1"/>
    </source>
</evidence>
<proteinExistence type="predicted"/>
<accession>A0ABR8PWA4</accession>
<comment type="caution">
    <text evidence="1">The sequence shown here is derived from an EMBL/GenBank/DDBJ whole genome shotgun (WGS) entry which is preliminary data.</text>
</comment>
<reference evidence="1 2" key="1">
    <citation type="submission" date="2020-08" db="EMBL/GenBank/DDBJ databases">
        <title>A Genomic Blueprint of the Chicken Gut Microbiome.</title>
        <authorList>
            <person name="Gilroy R."/>
            <person name="Ravi A."/>
            <person name="Getino M."/>
            <person name="Pursley I."/>
            <person name="Horton D.L."/>
            <person name="Alikhan N.-F."/>
            <person name="Baker D."/>
            <person name="Gharbi K."/>
            <person name="Hall N."/>
            <person name="Watson M."/>
            <person name="Adriaenssens E.M."/>
            <person name="Foster-Nyarko E."/>
            <person name="Jarju S."/>
            <person name="Secka A."/>
            <person name="Antonio M."/>
            <person name="Oren A."/>
            <person name="Chaudhuri R."/>
            <person name="La Ragione R.M."/>
            <person name="Hildebrand F."/>
            <person name="Pallen M.J."/>
        </authorList>
    </citation>
    <scope>NUCLEOTIDE SEQUENCE [LARGE SCALE GENOMIC DNA]</scope>
    <source>
        <strain evidence="1 2">Sa3CVN1</strain>
    </source>
</reference>
<keyword evidence="2" id="KW-1185">Reference proteome</keyword>
<name>A0ABR8PWA4_9CLOT</name>
<evidence type="ECO:0000313" key="2">
    <source>
        <dbReference type="Proteomes" id="UP000627781"/>
    </source>
</evidence>
<organism evidence="1 2">
    <name type="scientific">Clostridium cibarium</name>
    <dbReference type="NCBI Taxonomy" id="2762247"/>
    <lineage>
        <taxon>Bacteria</taxon>
        <taxon>Bacillati</taxon>
        <taxon>Bacillota</taxon>
        <taxon>Clostridia</taxon>
        <taxon>Eubacteriales</taxon>
        <taxon>Clostridiaceae</taxon>
        <taxon>Clostridium</taxon>
    </lineage>
</organism>
<gene>
    <name evidence="1" type="ORF">H9661_13700</name>
</gene>